<evidence type="ECO:0000256" key="1">
    <source>
        <dbReference type="SAM" id="SignalP"/>
    </source>
</evidence>
<dbReference type="AlphaFoldDB" id="A0A4R2JIK2"/>
<comment type="caution">
    <text evidence="2">The sequence shown here is derived from an EMBL/GenBank/DDBJ whole genome shotgun (WGS) entry which is preliminary data.</text>
</comment>
<evidence type="ECO:0000313" key="3">
    <source>
        <dbReference type="Proteomes" id="UP000295680"/>
    </source>
</evidence>
<proteinExistence type="predicted"/>
<reference evidence="2 3" key="1">
    <citation type="submission" date="2019-03" db="EMBL/GenBank/DDBJ databases">
        <title>Genomic Encyclopedia of Type Strains, Phase IV (KMG-IV): sequencing the most valuable type-strain genomes for metagenomic binning, comparative biology and taxonomic classification.</title>
        <authorList>
            <person name="Goeker M."/>
        </authorList>
    </citation>
    <scope>NUCLEOTIDE SEQUENCE [LARGE SCALE GENOMIC DNA]</scope>
    <source>
        <strain evidence="2 3">DSM 45934</strain>
    </source>
</reference>
<feature type="chain" id="PRO_5020360555" evidence="1">
    <location>
        <begin position="31"/>
        <end position="363"/>
    </location>
</feature>
<sequence>MDIPAFTRRITLFAAVVLAVPVLAAVPAVAQPESAHSAFAELDLISDLPGRAPLVDASLVNPWGLALSPTGPLWVANNGTNTATIYPGGAGGTPVTKAGLTVSVPGGAPTGQVFNDTTDFVVTGPGGAGPAAFMFVSEAGDLTAWNPTASRTAAITEAHVPGAVYKGLALLHTKIGPFLLAADFHHGRIDVFDKAFHRVALPDVFYRDRSLPRGYAPFNVAALGDVVYVAYAKQDADRQDEVDGRGLGFVDRFDVFGLVHHRVASRGALNAPWGLAIAPASFGRLAGDLLVGNFGDGRINAFDARSGHFHGSLRDAKHKPIAIAGLWDLKPGTAASGGADSLWFSAGTDHEAHGLVGLIQPAH</sequence>
<evidence type="ECO:0000313" key="2">
    <source>
        <dbReference type="EMBL" id="TCO59731.1"/>
    </source>
</evidence>
<name>A0A4R2JIK2_9PSEU</name>
<dbReference type="NCBIfam" id="TIGR03118">
    <property type="entry name" value="PEPCTERM_chp_1"/>
    <property type="match status" value="1"/>
</dbReference>
<dbReference type="Proteomes" id="UP000295680">
    <property type="component" value="Unassembled WGS sequence"/>
</dbReference>
<keyword evidence="1" id="KW-0732">Signal</keyword>
<protein>
    <submittedName>
        <fullName evidence="2">Uncharacterized protein (TIGR03118 family)</fullName>
    </submittedName>
</protein>
<dbReference type="InterPro" id="IPR017549">
    <property type="entry name" value="APMV_L690"/>
</dbReference>
<dbReference type="OrthoDB" id="581621at2"/>
<feature type="signal peptide" evidence="1">
    <location>
        <begin position="1"/>
        <end position="30"/>
    </location>
</feature>
<organism evidence="2 3">
    <name type="scientific">Actinocrispum wychmicini</name>
    <dbReference type="NCBI Taxonomy" id="1213861"/>
    <lineage>
        <taxon>Bacteria</taxon>
        <taxon>Bacillati</taxon>
        <taxon>Actinomycetota</taxon>
        <taxon>Actinomycetes</taxon>
        <taxon>Pseudonocardiales</taxon>
        <taxon>Pseudonocardiaceae</taxon>
        <taxon>Actinocrispum</taxon>
    </lineage>
</organism>
<keyword evidence="3" id="KW-1185">Reference proteome</keyword>
<dbReference type="EMBL" id="SLWS01000004">
    <property type="protein sequence ID" value="TCO59731.1"/>
    <property type="molecule type" value="Genomic_DNA"/>
</dbReference>
<dbReference type="SUPFAM" id="SSF75011">
    <property type="entry name" value="3-carboxy-cis,cis-mucoante lactonizing enzyme"/>
    <property type="match status" value="1"/>
</dbReference>
<dbReference type="RefSeq" id="WP_132117844.1">
    <property type="nucleotide sequence ID" value="NZ_SLWS01000004.1"/>
</dbReference>
<gene>
    <name evidence="2" type="ORF">EV192_104574</name>
</gene>
<accession>A0A4R2JIK2</accession>